<dbReference type="RefSeq" id="WP_211470572.1">
    <property type="nucleotide sequence ID" value="NZ_JAGSXH010000111.1"/>
</dbReference>
<dbReference type="AlphaFoldDB" id="A0A8J8BD92"/>
<name>A0A8J8BD92_9ACTN</name>
<protein>
    <submittedName>
        <fullName evidence="1">Uncharacterized protein</fullName>
    </submittedName>
</protein>
<dbReference type="EMBL" id="JAGSXH010000111">
    <property type="protein sequence ID" value="MBS2965962.1"/>
    <property type="molecule type" value="Genomic_DNA"/>
</dbReference>
<gene>
    <name evidence="1" type="ORF">KGA66_23150</name>
</gene>
<sequence>MGFQKTAAASIVSVLAALIIGLGAVHGASSTRAGGFEWSGAQPVQTPATTATA</sequence>
<reference evidence="1" key="1">
    <citation type="submission" date="2021-04" db="EMBL/GenBank/DDBJ databases">
        <title>Genome based classification of Actinospica acidithermotolerans sp. nov., an actinobacterium isolated from an Indonesian hot spring.</title>
        <authorList>
            <person name="Kusuma A.B."/>
            <person name="Putra K.E."/>
            <person name="Nafisah S."/>
            <person name="Loh J."/>
            <person name="Nouioui I."/>
            <person name="Goodfellow M."/>
        </authorList>
    </citation>
    <scope>NUCLEOTIDE SEQUENCE</scope>
    <source>
        <strain evidence="1">DSM 45618</strain>
    </source>
</reference>
<keyword evidence="2" id="KW-1185">Reference proteome</keyword>
<proteinExistence type="predicted"/>
<accession>A0A8J8BD92</accession>
<evidence type="ECO:0000313" key="1">
    <source>
        <dbReference type="EMBL" id="MBS2965962.1"/>
    </source>
</evidence>
<comment type="caution">
    <text evidence="1">The sequence shown here is derived from an EMBL/GenBank/DDBJ whole genome shotgun (WGS) entry which is preliminary data.</text>
</comment>
<dbReference type="Proteomes" id="UP000677913">
    <property type="component" value="Unassembled WGS sequence"/>
</dbReference>
<organism evidence="1 2">
    <name type="scientific">Actinocrinis puniceicyclus</name>
    <dbReference type="NCBI Taxonomy" id="977794"/>
    <lineage>
        <taxon>Bacteria</taxon>
        <taxon>Bacillati</taxon>
        <taxon>Actinomycetota</taxon>
        <taxon>Actinomycetes</taxon>
        <taxon>Catenulisporales</taxon>
        <taxon>Actinospicaceae</taxon>
        <taxon>Actinocrinis</taxon>
    </lineage>
</organism>
<evidence type="ECO:0000313" key="2">
    <source>
        <dbReference type="Proteomes" id="UP000677913"/>
    </source>
</evidence>